<feature type="region of interest" description="Disordered" evidence="1">
    <location>
        <begin position="141"/>
        <end position="168"/>
    </location>
</feature>
<evidence type="ECO:0000313" key="2">
    <source>
        <dbReference type="EMBL" id="TNN82772.1"/>
    </source>
</evidence>
<protein>
    <submittedName>
        <fullName evidence="2">Uncharacterized protein</fullName>
    </submittedName>
</protein>
<gene>
    <name evidence="2" type="ORF">EYF80_007013</name>
</gene>
<keyword evidence="3" id="KW-1185">Reference proteome</keyword>
<evidence type="ECO:0000313" key="3">
    <source>
        <dbReference type="Proteomes" id="UP000314294"/>
    </source>
</evidence>
<proteinExistence type="predicted"/>
<comment type="caution">
    <text evidence="2">The sequence shown here is derived from an EMBL/GenBank/DDBJ whole genome shotgun (WGS) entry which is preliminary data.</text>
</comment>
<sequence length="283" mass="31264">MDPTAHNTALPAQHPAPSSASVLVAAVLPCRLLRRTQLTVHLRRSSSLRRRLQLHTELNESTHQLCLVDDRKEGTLMSRRHLKQLVDRSAVFISVELQPQNVRVALLLRVAVVPGKLIEMQAKQHVLRENVLLQPRLTARLPSESGEQTSTAHGNTSSLMESERQGSETRPVLGVAGVSTRENVAPGLLVQKLQHTLVIDLLRSGNFIFITTMVAVRESESYRGNRGRRATRQRAPMLGFFCGREVRAVHLGPAMPFTGLRSTYELTEHPLGGLQAGQAAICL</sequence>
<accession>A0A4Z2IZR1</accession>
<name>A0A4Z2IZR1_9TELE</name>
<dbReference type="EMBL" id="SRLO01000037">
    <property type="protein sequence ID" value="TNN82772.1"/>
    <property type="molecule type" value="Genomic_DNA"/>
</dbReference>
<organism evidence="2 3">
    <name type="scientific">Liparis tanakae</name>
    <name type="common">Tanaka's snailfish</name>
    <dbReference type="NCBI Taxonomy" id="230148"/>
    <lineage>
        <taxon>Eukaryota</taxon>
        <taxon>Metazoa</taxon>
        <taxon>Chordata</taxon>
        <taxon>Craniata</taxon>
        <taxon>Vertebrata</taxon>
        <taxon>Euteleostomi</taxon>
        <taxon>Actinopterygii</taxon>
        <taxon>Neopterygii</taxon>
        <taxon>Teleostei</taxon>
        <taxon>Neoteleostei</taxon>
        <taxon>Acanthomorphata</taxon>
        <taxon>Eupercaria</taxon>
        <taxon>Perciformes</taxon>
        <taxon>Cottioidei</taxon>
        <taxon>Cottales</taxon>
        <taxon>Liparidae</taxon>
        <taxon>Liparis</taxon>
    </lineage>
</organism>
<reference evidence="2 3" key="1">
    <citation type="submission" date="2019-03" db="EMBL/GenBank/DDBJ databases">
        <title>First draft genome of Liparis tanakae, snailfish: a comprehensive survey of snailfish specific genes.</title>
        <authorList>
            <person name="Kim W."/>
            <person name="Song I."/>
            <person name="Jeong J.-H."/>
            <person name="Kim D."/>
            <person name="Kim S."/>
            <person name="Ryu S."/>
            <person name="Song J.Y."/>
            <person name="Lee S.K."/>
        </authorList>
    </citation>
    <scope>NUCLEOTIDE SEQUENCE [LARGE SCALE GENOMIC DNA]</scope>
    <source>
        <tissue evidence="2">Muscle</tissue>
    </source>
</reference>
<feature type="compositionally biased region" description="Polar residues" evidence="1">
    <location>
        <begin position="145"/>
        <end position="160"/>
    </location>
</feature>
<dbReference type="AlphaFoldDB" id="A0A4Z2IZR1"/>
<dbReference type="Proteomes" id="UP000314294">
    <property type="component" value="Unassembled WGS sequence"/>
</dbReference>
<evidence type="ECO:0000256" key="1">
    <source>
        <dbReference type="SAM" id="MobiDB-lite"/>
    </source>
</evidence>